<dbReference type="Proteomes" id="UP001155241">
    <property type="component" value="Unassembled WGS sequence"/>
</dbReference>
<keyword evidence="3" id="KW-1185">Reference proteome</keyword>
<dbReference type="AlphaFoldDB" id="A0A9X2FC08"/>
<gene>
    <name evidence="2" type="ORF">NG895_19670</name>
</gene>
<evidence type="ECO:0000256" key="1">
    <source>
        <dbReference type="SAM" id="SignalP"/>
    </source>
</evidence>
<reference evidence="2" key="1">
    <citation type="submission" date="2022-06" db="EMBL/GenBank/DDBJ databases">
        <title>Aeoliella straminimaris, a novel planctomycete from sediments.</title>
        <authorList>
            <person name="Vitorino I.R."/>
            <person name="Lage O.M."/>
        </authorList>
    </citation>
    <scope>NUCLEOTIDE SEQUENCE</scope>
    <source>
        <strain evidence="2">ICT_H6.2</strain>
    </source>
</reference>
<evidence type="ECO:0008006" key="4">
    <source>
        <dbReference type="Google" id="ProtNLM"/>
    </source>
</evidence>
<keyword evidence="1" id="KW-0732">Signal</keyword>
<dbReference type="RefSeq" id="WP_252854235.1">
    <property type="nucleotide sequence ID" value="NZ_JAMXLR010000065.1"/>
</dbReference>
<feature type="chain" id="PRO_5040838829" description="PEP-CTERM protein-sorting domain-containing protein" evidence="1">
    <location>
        <begin position="24"/>
        <end position="278"/>
    </location>
</feature>
<feature type="signal peptide" evidence="1">
    <location>
        <begin position="1"/>
        <end position="23"/>
    </location>
</feature>
<sequence length="278" mass="29698">MTRFLPCFAALLTFTVGSQMANAAVVFTQDFETDTSGWFDDDDNAGYGDISQVASGTNGIMSKSGSYHALVTDDTPNGATAGDTVGPFTRFDGYRSEWPGGMTASLDIYLDANWTAGEGFDYSVAANGSDGNHQRDFIFHVTKDTSTGMLLVGGSNNSSNALPREDLESLNYYEVANSGWYTFEHDFYDAGDGTLAVDLNLRDDVGNLLFTETRNSLADILATEVGGNRYGWFTLVNVDGGIAVDNASLSAVPEPGSLALCTLGGLFGSAVYLRCRWA</sequence>
<dbReference type="EMBL" id="JAMXLR010000065">
    <property type="protein sequence ID" value="MCO6046125.1"/>
    <property type="molecule type" value="Genomic_DNA"/>
</dbReference>
<organism evidence="2 3">
    <name type="scientific">Aeoliella straminimaris</name>
    <dbReference type="NCBI Taxonomy" id="2954799"/>
    <lineage>
        <taxon>Bacteria</taxon>
        <taxon>Pseudomonadati</taxon>
        <taxon>Planctomycetota</taxon>
        <taxon>Planctomycetia</taxon>
        <taxon>Pirellulales</taxon>
        <taxon>Lacipirellulaceae</taxon>
        <taxon>Aeoliella</taxon>
    </lineage>
</organism>
<accession>A0A9X2FC08</accession>
<protein>
    <recommendedName>
        <fullName evidence="4">PEP-CTERM protein-sorting domain-containing protein</fullName>
    </recommendedName>
</protein>
<evidence type="ECO:0000313" key="2">
    <source>
        <dbReference type="EMBL" id="MCO6046125.1"/>
    </source>
</evidence>
<comment type="caution">
    <text evidence="2">The sequence shown here is derived from an EMBL/GenBank/DDBJ whole genome shotgun (WGS) entry which is preliminary data.</text>
</comment>
<name>A0A9X2FC08_9BACT</name>
<proteinExistence type="predicted"/>
<evidence type="ECO:0000313" key="3">
    <source>
        <dbReference type="Proteomes" id="UP001155241"/>
    </source>
</evidence>